<proteinExistence type="predicted"/>
<dbReference type="InterPro" id="IPR050464">
    <property type="entry name" value="Zeta_carotene_desat/Oxidored"/>
</dbReference>
<accession>A0A813GXG0</accession>
<feature type="domain" description="Amine oxidase" evidence="1">
    <location>
        <begin position="1"/>
        <end position="119"/>
    </location>
</feature>
<dbReference type="InterPro" id="IPR002937">
    <property type="entry name" value="Amino_oxidase"/>
</dbReference>
<feature type="non-terminal residue" evidence="2">
    <location>
        <position position="138"/>
    </location>
</feature>
<dbReference type="GO" id="GO:0016491">
    <property type="term" value="F:oxidoreductase activity"/>
    <property type="evidence" value="ECO:0007669"/>
    <property type="project" value="InterPro"/>
</dbReference>
<feature type="non-terminal residue" evidence="2">
    <location>
        <position position="1"/>
    </location>
</feature>
<name>A0A813GXG0_POLGL</name>
<evidence type="ECO:0000259" key="1">
    <source>
        <dbReference type="Pfam" id="PF01593"/>
    </source>
</evidence>
<dbReference type="EMBL" id="CAJNNV010029747">
    <property type="protein sequence ID" value="CAE8629952.1"/>
    <property type="molecule type" value="Genomic_DNA"/>
</dbReference>
<dbReference type="PANTHER" id="PTHR42923">
    <property type="entry name" value="PROTOPORPHYRINOGEN OXIDASE"/>
    <property type="match status" value="1"/>
</dbReference>
<dbReference type="Proteomes" id="UP000654075">
    <property type="component" value="Unassembled WGS sequence"/>
</dbReference>
<organism evidence="2 3">
    <name type="scientific">Polarella glacialis</name>
    <name type="common">Dinoflagellate</name>
    <dbReference type="NCBI Taxonomy" id="89957"/>
    <lineage>
        <taxon>Eukaryota</taxon>
        <taxon>Sar</taxon>
        <taxon>Alveolata</taxon>
        <taxon>Dinophyceae</taxon>
        <taxon>Suessiales</taxon>
        <taxon>Suessiaceae</taxon>
        <taxon>Polarella</taxon>
    </lineage>
</organism>
<evidence type="ECO:0000313" key="3">
    <source>
        <dbReference type="Proteomes" id="UP000654075"/>
    </source>
</evidence>
<comment type="caution">
    <text evidence="2">The sequence shown here is derived from an EMBL/GenBank/DDBJ whole genome shotgun (WGS) entry which is preliminary data.</text>
</comment>
<dbReference type="SUPFAM" id="SSF51905">
    <property type="entry name" value="FAD/NAD(P)-binding domain"/>
    <property type="match status" value="1"/>
</dbReference>
<keyword evidence="3" id="KW-1185">Reference proteome</keyword>
<dbReference type="Pfam" id="PF01593">
    <property type="entry name" value="Amino_oxidase"/>
    <property type="match status" value="1"/>
</dbReference>
<dbReference type="AlphaFoldDB" id="A0A813GXG0"/>
<dbReference type="PANTHER" id="PTHR42923:SF45">
    <property type="entry name" value="15-CIS-PHYTOENE DESATURASE, CHLOROPLASTIC_CHROMOPLASTIC"/>
    <property type="match status" value="1"/>
</dbReference>
<reference evidence="2" key="1">
    <citation type="submission" date="2021-02" db="EMBL/GenBank/DDBJ databases">
        <authorList>
            <person name="Dougan E. K."/>
            <person name="Rhodes N."/>
            <person name="Thang M."/>
            <person name="Chan C."/>
        </authorList>
    </citation>
    <scope>NUCLEOTIDE SEQUENCE</scope>
</reference>
<dbReference type="InterPro" id="IPR036188">
    <property type="entry name" value="FAD/NAD-bd_sf"/>
</dbReference>
<sequence length="138" mass="16050">ARDTLGGKVSAWQDEDGDWIETGLHIFFGAYPNMMNIFSELDIEDRLQWKRHQMIFAMQEFPGEFTTFDFFEGVPAPLNFALAILMNQKMLTMPEKFQTAPPLLPMLIEGQKFINKQDDMSVLEFMKTYGMPDRINDE</sequence>
<evidence type="ECO:0000313" key="2">
    <source>
        <dbReference type="EMBL" id="CAE8629952.1"/>
    </source>
</evidence>
<protein>
    <recommendedName>
        <fullName evidence="1">Amine oxidase domain-containing protein</fullName>
    </recommendedName>
</protein>
<gene>
    <name evidence="2" type="ORF">PGLA1383_LOCUS46349</name>
</gene>
<dbReference type="OrthoDB" id="1712528at2759"/>